<organism evidence="7 8">
    <name type="scientific">Choiromyces venosus 120613-1</name>
    <dbReference type="NCBI Taxonomy" id="1336337"/>
    <lineage>
        <taxon>Eukaryota</taxon>
        <taxon>Fungi</taxon>
        <taxon>Dikarya</taxon>
        <taxon>Ascomycota</taxon>
        <taxon>Pezizomycotina</taxon>
        <taxon>Pezizomycetes</taxon>
        <taxon>Pezizales</taxon>
        <taxon>Tuberaceae</taxon>
        <taxon>Choiromyces</taxon>
    </lineage>
</organism>
<dbReference type="EMBL" id="ML120576">
    <property type="protein sequence ID" value="RPA89490.1"/>
    <property type="molecule type" value="Genomic_DNA"/>
</dbReference>
<dbReference type="STRING" id="1336337.A0A3N4IZ56"/>
<evidence type="ECO:0000259" key="6">
    <source>
        <dbReference type="PROSITE" id="PS50222"/>
    </source>
</evidence>
<keyword evidence="3" id="KW-0677">Repeat</keyword>
<evidence type="ECO:0000313" key="8">
    <source>
        <dbReference type="Proteomes" id="UP000276215"/>
    </source>
</evidence>
<feature type="compositionally biased region" description="Polar residues" evidence="5">
    <location>
        <begin position="26"/>
        <end position="40"/>
    </location>
</feature>
<dbReference type="PROSITE" id="PS50222">
    <property type="entry name" value="EF_HAND_2"/>
    <property type="match status" value="1"/>
</dbReference>
<evidence type="ECO:0000256" key="1">
    <source>
        <dbReference type="ARBA" id="ARBA00020786"/>
    </source>
</evidence>
<gene>
    <name evidence="7" type="ORF">L873DRAFT_1839221</name>
</gene>
<dbReference type="InterPro" id="IPR002048">
    <property type="entry name" value="EF_hand_dom"/>
</dbReference>
<name>A0A3N4IZ56_9PEZI</name>
<protein>
    <recommendedName>
        <fullName evidence="1">Calmodulin</fullName>
    </recommendedName>
</protein>
<feature type="compositionally biased region" description="Basic and acidic residues" evidence="5">
    <location>
        <begin position="53"/>
        <end position="70"/>
    </location>
</feature>
<evidence type="ECO:0000256" key="5">
    <source>
        <dbReference type="SAM" id="MobiDB-lite"/>
    </source>
</evidence>
<feature type="region of interest" description="Disordered" evidence="5">
    <location>
        <begin position="1"/>
        <end position="76"/>
    </location>
</feature>
<keyword evidence="4" id="KW-0106">Calcium</keyword>
<dbReference type="OrthoDB" id="343296at2759"/>
<dbReference type="SUPFAM" id="SSF47473">
    <property type="entry name" value="EF-hand"/>
    <property type="match status" value="1"/>
</dbReference>
<dbReference type="FunFam" id="1.10.238.10:FF:000001">
    <property type="entry name" value="Calmodulin 1"/>
    <property type="match status" value="1"/>
</dbReference>
<dbReference type="Gene3D" id="1.10.238.10">
    <property type="entry name" value="EF-hand"/>
    <property type="match status" value="2"/>
</dbReference>
<evidence type="ECO:0000256" key="4">
    <source>
        <dbReference type="ARBA" id="ARBA00022837"/>
    </source>
</evidence>
<keyword evidence="8" id="KW-1185">Reference proteome</keyword>
<dbReference type="GO" id="GO:0005509">
    <property type="term" value="F:calcium ion binding"/>
    <property type="evidence" value="ECO:0007669"/>
    <property type="project" value="InterPro"/>
</dbReference>
<dbReference type="InterPro" id="IPR011992">
    <property type="entry name" value="EF-hand-dom_pair"/>
</dbReference>
<evidence type="ECO:0000256" key="2">
    <source>
        <dbReference type="ARBA" id="ARBA00022723"/>
    </source>
</evidence>
<evidence type="ECO:0000256" key="3">
    <source>
        <dbReference type="ARBA" id="ARBA00022737"/>
    </source>
</evidence>
<evidence type="ECO:0000313" key="7">
    <source>
        <dbReference type="EMBL" id="RPA89490.1"/>
    </source>
</evidence>
<proteinExistence type="predicted"/>
<reference evidence="7 8" key="1">
    <citation type="journal article" date="2018" name="Nat. Ecol. Evol.">
        <title>Pezizomycetes genomes reveal the molecular basis of ectomycorrhizal truffle lifestyle.</title>
        <authorList>
            <person name="Murat C."/>
            <person name="Payen T."/>
            <person name="Noel B."/>
            <person name="Kuo A."/>
            <person name="Morin E."/>
            <person name="Chen J."/>
            <person name="Kohler A."/>
            <person name="Krizsan K."/>
            <person name="Balestrini R."/>
            <person name="Da Silva C."/>
            <person name="Montanini B."/>
            <person name="Hainaut M."/>
            <person name="Levati E."/>
            <person name="Barry K.W."/>
            <person name="Belfiori B."/>
            <person name="Cichocki N."/>
            <person name="Clum A."/>
            <person name="Dockter R.B."/>
            <person name="Fauchery L."/>
            <person name="Guy J."/>
            <person name="Iotti M."/>
            <person name="Le Tacon F."/>
            <person name="Lindquist E.A."/>
            <person name="Lipzen A."/>
            <person name="Malagnac F."/>
            <person name="Mello A."/>
            <person name="Molinier V."/>
            <person name="Miyauchi S."/>
            <person name="Poulain J."/>
            <person name="Riccioni C."/>
            <person name="Rubini A."/>
            <person name="Sitrit Y."/>
            <person name="Splivallo R."/>
            <person name="Traeger S."/>
            <person name="Wang M."/>
            <person name="Zifcakova L."/>
            <person name="Wipf D."/>
            <person name="Zambonelli A."/>
            <person name="Paolocci F."/>
            <person name="Nowrousian M."/>
            <person name="Ottonello S."/>
            <person name="Baldrian P."/>
            <person name="Spatafora J.W."/>
            <person name="Henrissat B."/>
            <person name="Nagy L.G."/>
            <person name="Aury J.M."/>
            <person name="Wincker P."/>
            <person name="Grigoriev I.V."/>
            <person name="Bonfante P."/>
            <person name="Martin F.M."/>
        </authorList>
    </citation>
    <scope>NUCLEOTIDE SEQUENCE [LARGE SCALE GENOMIC DNA]</scope>
    <source>
        <strain evidence="7 8">120613-1</strain>
    </source>
</reference>
<feature type="domain" description="EF-hand" evidence="6">
    <location>
        <begin position="80"/>
        <end position="115"/>
    </location>
</feature>
<keyword evidence="2" id="KW-0479">Metal-binding</keyword>
<sequence length="221" mass="24495">MFSTGPNNPRQGTAPPADGHNRRAQGLQQSPPTAGASNNPLGGGGTGHQHQQQQRERDRDHTPEQQRPQERGTIVELSEEHRAKINEAFHLFDLNKDRIIDCHELKVAMKTLGFDVPKPELLQILGEHGTRGPAQQAQPGEAFTSIMTQKIQERDPLEEILSAFDLFPNAAGGETAQVSKIAVEDLRRVARELGETLEEEELRAMTDEFDIIMNACFISCC</sequence>
<feature type="compositionally biased region" description="Polar residues" evidence="5">
    <location>
        <begin position="1"/>
        <end position="11"/>
    </location>
</feature>
<dbReference type="InterPro" id="IPR018247">
    <property type="entry name" value="EF_Hand_1_Ca_BS"/>
</dbReference>
<dbReference type="AlphaFoldDB" id="A0A3N4IZ56"/>
<dbReference type="Proteomes" id="UP000276215">
    <property type="component" value="Unassembled WGS sequence"/>
</dbReference>
<dbReference type="PROSITE" id="PS00018">
    <property type="entry name" value="EF_HAND_1"/>
    <property type="match status" value="1"/>
</dbReference>
<dbReference type="PANTHER" id="PTHR23048:SF48">
    <property type="entry name" value="CENTRIN 3"/>
    <property type="match status" value="1"/>
</dbReference>
<dbReference type="PANTHER" id="PTHR23048">
    <property type="entry name" value="MYOSIN LIGHT CHAIN 1, 3"/>
    <property type="match status" value="1"/>
</dbReference>
<accession>A0A3N4IZ56</accession>
<dbReference type="GO" id="GO:0016460">
    <property type="term" value="C:myosin II complex"/>
    <property type="evidence" value="ECO:0007669"/>
    <property type="project" value="TreeGrafter"/>
</dbReference>
<dbReference type="InterPro" id="IPR050230">
    <property type="entry name" value="CALM/Myosin/TropC-like"/>
</dbReference>